<keyword evidence="4" id="KW-1185">Reference proteome</keyword>
<evidence type="ECO:0000313" key="4">
    <source>
        <dbReference type="Proteomes" id="UP000031572"/>
    </source>
</evidence>
<reference evidence="3 4" key="1">
    <citation type="submission" date="2014-12" db="EMBL/GenBank/DDBJ databases">
        <title>Denitrispirillum autotrophicum gen. nov., sp. nov., Denitrifying, Facultatively Autotrophic Bacteria Isolated from Rice Paddy Soil.</title>
        <authorList>
            <person name="Ishii S."/>
            <person name="Ashida N."/>
            <person name="Ohno H."/>
            <person name="Otsuka S."/>
            <person name="Yokota A."/>
            <person name="Senoo K."/>
        </authorList>
    </citation>
    <scope>NUCLEOTIDE SEQUENCE [LARGE SCALE GENOMIC DNA]</scope>
    <source>
        <strain evidence="3 4">TSA66</strain>
    </source>
</reference>
<dbReference type="Pfam" id="PF00582">
    <property type="entry name" value="Usp"/>
    <property type="match status" value="1"/>
</dbReference>
<proteinExistence type="inferred from homology"/>
<gene>
    <name evidence="3" type="ORF">TSA66_13430</name>
</gene>
<dbReference type="AlphaFoldDB" id="A0A0C2BNG9"/>
<sequence>MSKRIFVAIDDSPTSQKALDEAARIAGALGASLCIATAIDEGPLVQHGMGLGSYIDVDQIKSEMRQAANALLQQAVARAAAAGCQAEQLLIEPSPRRIAEMISDAASQWQADLIVVGTHGRRGVERMLVGSVAENLVRIATTSVMLVREK</sequence>
<dbReference type="EMBL" id="JWJG01000028">
    <property type="protein sequence ID" value="KIF81579.1"/>
    <property type="molecule type" value="Genomic_DNA"/>
</dbReference>
<dbReference type="STRING" id="709839.TSA66_13430"/>
<comment type="caution">
    <text evidence="3">The sequence shown here is derived from an EMBL/GenBank/DDBJ whole genome shotgun (WGS) entry which is preliminary data.</text>
</comment>
<name>A0A0C2BNG9_9BURK</name>
<dbReference type="InterPro" id="IPR006015">
    <property type="entry name" value="Universal_stress_UspA"/>
</dbReference>
<evidence type="ECO:0000313" key="3">
    <source>
        <dbReference type="EMBL" id="KIF81579.1"/>
    </source>
</evidence>
<dbReference type="Gene3D" id="3.40.50.620">
    <property type="entry name" value="HUPs"/>
    <property type="match status" value="1"/>
</dbReference>
<organism evidence="3 4">
    <name type="scientific">Noviherbaspirillum autotrophicum</name>
    <dbReference type="NCBI Taxonomy" id="709839"/>
    <lineage>
        <taxon>Bacteria</taxon>
        <taxon>Pseudomonadati</taxon>
        <taxon>Pseudomonadota</taxon>
        <taxon>Betaproteobacteria</taxon>
        <taxon>Burkholderiales</taxon>
        <taxon>Oxalobacteraceae</taxon>
        <taxon>Noviherbaspirillum</taxon>
    </lineage>
</organism>
<accession>A0A0C2BNG9</accession>
<dbReference type="SUPFAM" id="SSF52402">
    <property type="entry name" value="Adenine nucleotide alpha hydrolases-like"/>
    <property type="match status" value="1"/>
</dbReference>
<dbReference type="OrthoDB" id="8547832at2"/>
<feature type="domain" description="UspA" evidence="2">
    <location>
        <begin position="1"/>
        <end position="148"/>
    </location>
</feature>
<dbReference type="CDD" id="cd00293">
    <property type="entry name" value="USP-like"/>
    <property type="match status" value="1"/>
</dbReference>
<dbReference type="InterPro" id="IPR006016">
    <property type="entry name" value="UspA"/>
</dbReference>
<dbReference type="InterPro" id="IPR014729">
    <property type="entry name" value="Rossmann-like_a/b/a_fold"/>
</dbReference>
<protein>
    <recommendedName>
        <fullName evidence="2">UspA domain-containing protein</fullName>
    </recommendedName>
</protein>
<evidence type="ECO:0000256" key="1">
    <source>
        <dbReference type="ARBA" id="ARBA00008791"/>
    </source>
</evidence>
<dbReference type="PRINTS" id="PR01438">
    <property type="entry name" value="UNVRSLSTRESS"/>
</dbReference>
<dbReference type="Proteomes" id="UP000031572">
    <property type="component" value="Unassembled WGS sequence"/>
</dbReference>
<comment type="similarity">
    <text evidence="1">Belongs to the universal stress protein A family.</text>
</comment>
<dbReference type="PANTHER" id="PTHR46268">
    <property type="entry name" value="STRESS RESPONSE PROTEIN NHAX"/>
    <property type="match status" value="1"/>
</dbReference>
<dbReference type="PANTHER" id="PTHR46268:SF15">
    <property type="entry name" value="UNIVERSAL STRESS PROTEIN HP_0031"/>
    <property type="match status" value="1"/>
</dbReference>
<evidence type="ECO:0000259" key="2">
    <source>
        <dbReference type="Pfam" id="PF00582"/>
    </source>
</evidence>